<dbReference type="RefSeq" id="WP_008950419.1">
    <property type="nucleotide sequence ID" value="NZ_AHTH01000020.1"/>
</dbReference>
<name>H3ZE00_9ALTE</name>
<dbReference type="PATRIC" id="fig|1129374.4.peg.1580"/>
<proteinExistence type="predicted"/>
<dbReference type="AlphaFoldDB" id="H3ZE00"/>
<accession>H3ZE00</accession>
<keyword evidence="1" id="KW-1133">Transmembrane helix</keyword>
<gene>
    <name evidence="2" type="ORF">AJE_07910</name>
</gene>
<keyword evidence="1" id="KW-0812">Transmembrane</keyword>
<keyword evidence="1" id="KW-0472">Membrane</keyword>
<evidence type="ECO:0000256" key="1">
    <source>
        <dbReference type="SAM" id="Phobius"/>
    </source>
</evidence>
<dbReference type="Proteomes" id="UP000012046">
    <property type="component" value="Unassembled WGS sequence"/>
</dbReference>
<reference evidence="2 3" key="1">
    <citation type="journal article" date="2012" name="J. Bacteriol.">
        <title>Genome Sequence of Extracellular-Protease-Producing Alishewanella jeotgali Isolated from Traditional Korean Fermented Seafood.</title>
        <authorList>
            <person name="Jung J."/>
            <person name="Chun J."/>
            <person name="Park W."/>
        </authorList>
    </citation>
    <scope>NUCLEOTIDE SEQUENCE [LARGE SCALE GENOMIC DNA]</scope>
    <source>
        <strain evidence="2 3">KCTC 22429</strain>
    </source>
</reference>
<protein>
    <submittedName>
        <fullName evidence="2">Uncharacterized protein</fullName>
    </submittedName>
</protein>
<dbReference type="EMBL" id="AHTH01000020">
    <property type="protein sequence ID" value="EHR41177.1"/>
    <property type="molecule type" value="Genomic_DNA"/>
</dbReference>
<evidence type="ECO:0000313" key="2">
    <source>
        <dbReference type="EMBL" id="EHR41177.1"/>
    </source>
</evidence>
<comment type="caution">
    <text evidence="2">The sequence shown here is derived from an EMBL/GenBank/DDBJ whole genome shotgun (WGS) entry which is preliminary data.</text>
</comment>
<keyword evidence="3" id="KW-1185">Reference proteome</keyword>
<evidence type="ECO:0000313" key="3">
    <source>
        <dbReference type="Proteomes" id="UP000012046"/>
    </source>
</evidence>
<feature type="transmembrane region" description="Helical" evidence="1">
    <location>
        <begin position="7"/>
        <end position="23"/>
    </location>
</feature>
<organism evidence="2 3">
    <name type="scientific">Alishewanella jeotgali KCTC 22429</name>
    <dbReference type="NCBI Taxonomy" id="1129374"/>
    <lineage>
        <taxon>Bacteria</taxon>
        <taxon>Pseudomonadati</taxon>
        <taxon>Pseudomonadota</taxon>
        <taxon>Gammaproteobacteria</taxon>
        <taxon>Alteromonadales</taxon>
        <taxon>Alteromonadaceae</taxon>
        <taxon>Alishewanella</taxon>
    </lineage>
</organism>
<feature type="transmembrane region" description="Helical" evidence="1">
    <location>
        <begin position="35"/>
        <end position="57"/>
    </location>
</feature>
<sequence length="78" mass="8789">MRPYIPMILLLLFFGGLGLWNIFDKLNTGQVLISVDYLIPAILPLGLLYSGLIFALAKLADRYRKIGQPSSQHKKNDN</sequence>